<reference evidence="3 4" key="1">
    <citation type="submission" date="2023-10" db="EMBL/GenBank/DDBJ databases">
        <title>Genomes of two closely related lineages of the louse Polyplax serrata with different host specificities.</title>
        <authorList>
            <person name="Martinu J."/>
            <person name="Tarabai H."/>
            <person name="Stefka J."/>
            <person name="Hypsa V."/>
        </authorList>
    </citation>
    <scope>NUCLEOTIDE SEQUENCE [LARGE SCALE GENOMIC DNA]</scope>
    <source>
        <strain evidence="3">HR10_N</strain>
    </source>
</reference>
<dbReference type="AlphaFoldDB" id="A0AAN8P1I7"/>
<dbReference type="EMBL" id="JAWJWE010000044">
    <property type="protein sequence ID" value="KAK6617481.1"/>
    <property type="molecule type" value="Genomic_DNA"/>
</dbReference>
<evidence type="ECO:0000256" key="2">
    <source>
        <dbReference type="SAM" id="Phobius"/>
    </source>
</evidence>
<proteinExistence type="predicted"/>
<sequence length="205" mass="22438">MWARHTEAVRSQSGARPFTVLEDEGSSEAVGRSSQPSATGGSGQDRAKGNFQPETGRHRPKDDTVGSTVPVDIASLSMNSTPTYVGYFFWLLVPVLFFGYCNGHLKYQGNYPPGMLRFNIEPTGTGKTKARSQVDTIKFVSLSCSARGSRHLKNLPEAVGVTSLVASVSVRFELPPERMKVGNEKKFYVGSCELGRWNRSPQTCN</sequence>
<evidence type="ECO:0000313" key="4">
    <source>
        <dbReference type="Proteomes" id="UP001372834"/>
    </source>
</evidence>
<feature type="region of interest" description="Disordered" evidence="1">
    <location>
        <begin position="1"/>
        <end position="67"/>
    </location>
</feature>
<comment type="caution">
    <text evidence="3">The sequence shown here is derived from an EMBL/GenBank/DDBJ whole genome shotgun (WGS) entry which is preliminary data.</text>
</comment>
<accession>A0AAN8P1I7</accession>
<feature type="transmembrane region" description="Helical" evidence="2">
    <location>
        <begin position="84"/>
        <end position="101"/>
    </location>
</feature>
<protein>
    <submittedName>
        <fullName evidence="3">Uncharacterized protein</fullName>
    </submittedName>
</protein>
<keyword evidence="2" id="KW-1133">Transmembrane helix</keyword>
<gene>
    <name evidence="3" type="ORF">RUM43_014490</name>
</gene>
<feature type="compositionally biased region" description="Basic and acidic residues" evidence="1">
    <location>
        <begin position="55"/>
        <end position="64"/>
    </location>
</feature>
<keyword evidence="2" id="KW-0812">Transmembrane</keyword>
<dbReference type="Proteomes" id="UP001372834">
    <property type="component" value="Unassembled WGS sequence"/>
</dbReference>
<evidence type="ECO:0000256" key="1">
    <source>
        <dbReference type="SAM" id="MobiDB-lite"/>
    </source>
</evidence>
<organism evidence="3 4">
    <name type="scientific">Polyplax serrata</name>
    <name type="common">Common mouse louse</name>
    <dbReference type="NCBI Taxonomy" id="468196"/>
    <lineage>
        <taxon>Eukaryota</taxon>
        <taxon>Metazoa</taxon>
        <taxon>Ecdysozoa</taxon>
        <taxon>Arthropoda</taxon>
        <taxon>Hexapoda</taxon>
        <taxon>Insecta</taxon>
        <taxon>Pterygota</taxon>
        <taxon>Neoptera</taxon>
        <taxon>Paraneoptera</taxon>
        <taxon>Psocodea</taxon>
        <taxon>Troctomorpha</taxon>
        <taxon>Phthiraptera</taxon>
        <taxon>Anoplura</taxon>
        <taxon>Polyplacidae</taxon>
        <taxon>Polyplax</taxon>
    </lineage>
</organism>
<name>A0AAN8P1I7_POLSC</name>
<evidence type="ECO:0000313" key="3">
    <source>
        <dbReference type="EMBL" id="KAK6617481.1"/>
    </source>
</evidence>
<keyword evidence="2" id="KW-0472">Membrane</keyword>